<protein>
    <submittedName>
        <fullName evidence="1">Uncharacterized protein</fullName>
    </submittedName>
</protein>
<comment type="caution">
    <text evidence="1">The sequence shown here is derived from an EMBL/GenBank/DDBJ whole genome shotgun (WGS) entry which is preliminary data.</text>
</comment>
<reference evidence="1" key="1">
    <citation type="submission" date="2020-04" db="EMBL/GenBank/DDBJ databases">
        <authorList>
            <person name="Alioto T."/>
            <person name="Alioto T."/>
            <person name="Gomez Garrido J."/>
        </authorList>
    </citation>
    <scope>NUCLEOTIDE SEQUENCE</scope>
    <source>
        <strain evidence="1">A484AB</strain>
    </source>
</reference>
<evidence type="ECO:0000313" key="2">
    <source>
        <dbReference type="Proteomes" id="UP001152795"/>
    </source>
</evidence>
<proteinExistence type="predicted"/>
<gene>
    <name evidence="1" type="ORF">PACLA_8A011324</name>
</gene>
<dbReference type="EMBL" id="CACRXK020007232">
    <property type="protein sequence ID" value="CAB4011675.1"/>
    <property type="molecule type" value="Genomic_DNA"/>
</dbReference>
<evidence type="ECO:0000313" key="1">
    <source>
        <dbReference type="EMBL" id="CAB4011675.1"/>
    </source>
</evidence>
<dbReference type="OrthoDB" id="6013577at2759"/>
<name>A0A6S7HZ64_PARCT</name>
<dbReference type="Proteomes" id="UP001152795">
    <property type="component" value="Unassembled WGS sequence"/>
</dbReference>
<organism evidence="1 2">
    <name type="scientific">Paramuricea clavata</name>
    <name type="common">Red gorgonian</name>
    <name type="synonym">Violescent sea-whip</name>
    <dbReference type="NCBI Taxonomy" id="317549"/>
    <lineage>
        <taxon>Eukaryota</taxon>
        <taxon>Metazoa</taxon>
        <taxon>Cnidaria</taxon>
        <taxon>Anthozoa</taxon>
        <taxon>Octocorallia</taxon>
        <taxon>Malacalcyonacea</taxon>
        <taxon>Plexauridae</taxon>
        <taxon>Paramuricea</taxon>
    </lineage>
</organism>
<feature type="non-terminal residue" evidence="1">
    <location>
        <position position="1"/>
    </location>
</feature>
<accession>A0A6S7HZ64</accession>
<dbReference type="AlphaFoldDB" id="A0A6S7HZ64"/>
<keyword evidence="2" id="KW-1185">Reference proteome</keyword>
<sequence>DKDAVRWIVLNRIKENGTAFVDFYKDANKDDFWEFSLQESSVTSSLREPAHIFLQLVRDLFGTIDFGAKVGQIYLADLPDINFLKPVVWAEHKDKPECCGVSLGVRKFVRPLFLYIKLTQLRNLENGHNGVDLKDVKAYESALKRKYLLKPEAPSNKKSEYNNEKAPCQSCLVFFGRYKLTLNKLKEPPSFLPFGNCAEYDVIRTNNLNSVLLDLKQNTQHWALFESACEHHFQAFNQLTTILEEGGDPSERIKLYYKNTSEAKILKYQMFGLKFNPQFSLVAKNWRPNKRQAKRRKTVA</sequence>